<dbReference type="OrthoDB" id="10399299at2759"/>
<name>A0A3M7QGW4_BRAPC</name>
<evidence type="ECO:0000313" key="2">
    <source>
        <dbReference type="EMBL" id="RNA10677.1"/>
    </source>
</evidence>
<proteinExistence type="predicted"/>
<organism evidence="2 3">
    <name type="scientific">Brachionus plicatilis</name>
    <name type="common">Marine rotifer</name>
    <name type="synonym">Brachionus muelleri</name>
    <dbReference type="NCBI Taxonomy" id="10195"/>
    <lineage>
        <taxon>Eukaryota</taxon>
        <taxon>Metazoa</taxon>
        <taxon>Spiralia</taxon>
        <taxon>Gnathifera</taxon>
        <taxon>Rotifera</taxon>
        <taxon>Eurotatoria</taxon>
        <taxon>Monogononta</taxon>
        <taxon>Pseudotrocha</taxon>
        <taxon>Ploima</taxon>
        <taxon>Brachionidae</taxon>
        <taxon>Brachionus</taxon>
    </lineage>
</organism>
<feature type="chain" id="PRO_5017935661" evidence="1">
    <location>
        <begin position="17"/>
        <end position="460"/>
    </location>
</feature>
<evidence type="ECO:0000313" key="3">
    <source>
        <dbReference type="Proteomes" id="UP000276133"/>
    </source>
</evidence>
<accession>A0A3M7QGW4</accession>
<protein>
    <submittedName>
        <fullName evidence="2">Uncharacterized protein</fullName>
    </submittedName>
</protein>
<gene>
    <name evidence="2" type="ORF">BpHYR1_054429</name>
</gene>
<keyword evidence="3" id="KW-1185">Reference proteome</keyword>
<evidence type="ECO:0000256" key="1">
    <source>
        <dbReference type="SAM" id="SignalP"/>
    </source>
</evidence>
<comment type="caution">
    <text evidence="2">The sequence shown here is derived from an EMBL/GenBank/DDBJ whole genome shotgun (WGS) entry which is preliminary data.</text>
</comment>
<dbReference type="AlphaFoldDB" id="A0A3M7QGW4"/>
<feature type="signal peptide" evidence="1">
    <location>
        <begin position="1"/>
        <end position="16"/>
    </location>
</feature>
<reference evidence="2 3" key="1">
    <citation type="journal article" date="2018" name="Sci. Rep.">
        <title>Genomic signatures of local adaptation to the degree of environmental predictability in rotifers.</title>
        <authorList>
            <person name="Franch-Gras L."/>
            <person name="Hahn C."/>
            <person name="Garcia-Roger E.M."/>
            <person name="Carmona M.J."/>
            <person name="Serra M."/>
            <person name="Gomez A."/>
        </authorList>
    </citation>
    <scope>NUCLEOTIDE SEQUENCE [LARGE SCALE GENOMIC DNA]</scope>
    <source>
        <strain evidence="2">HYR1</strain>
    </source>
</reference>
<dbReference type="EMBL" id="REGN01006135">
    <property type="protein sequence ID" value="RNA10677.1"/>
    <property type="molecule type" value="Genomic_DNA"/>
</dbReference>
<sequence length="460" mass="53852">MKILNYFFCLIVLVDQWLYINNTNLDGGNSFIQNKCSAQVKVSSSFDLIVDGFEFMSDLTNFLGALNIISRIEDKIFDQNSISNCDLSNQLDRVINKLENLESVVRCVWHSHYYRELLSKIEHLIDAYKQHALKPRNSTLIKFQKQCQSESEGISKIYSLIKMLFKENELLDNIENCCHYKTKLYTILFRKLISLSTLFLTALKFCEESLNKKSDFEPKFFYNDVENVINYFTKDAILQRFVTDKGAFGLESSIKRLANKSVSLSSFQDDYDFFRWKVVYVIDSSFACYSENAWKMECTSRYASWTDFSSIFCGSMHDFNEVGSQRIHALVAWCHKEKEEVKSTNKVLDDYNGLNERRSILNYVISQTNDANKRINFAITILKGSLFFNWMNPVESHGGMNYKRTSKWFHGTYDTYWSEWYPKQSIGNYQKFRNFAIIFRTSPAIFVYLALTITKNTKGY</sequence>
<dbReference type="Proteomes" id="UP000276133">
    <property type="component" value="Unassembled WGS sequence"/>
</dbReference>
<keyword evidence="1" id="KW-0732">Signal</keyword>